<comment type="caution">
    <text evidence="1">The sequence shown here is derived from an EMBL/GenBank/DDBJ whole genome shotgun (WGS) entry which is preliminary data.</text>
</comment>
<dbReference type="EMBL" id="PJZF01000007">
    <property type="protein sequence ID" value="PLR37357.1"/>
    <property type="molecule type" value="Genomic_DNA"/>
</dbReference>
<gene>
    <name evidence="1" type="ORF">CYR55_10500</name>
</gene>
<reference evidence="1 2" key="1">
    <citation type="submission" date="2017-12" db="EMBL/GenBank/DDBJ databases">
        <title>Characterization of six clinical isolates of Enterochimera gen. nov., a novel genus of the Yersiniaciae family and the three species Enterochimera arupensis sp. nov., Enterochimera coloradensis sp. nov, and Enterochimera californica sp. nov.</title>
        <authorList>
            <person name="Rossi A."/>
            <person name="Fisher M."/>
        </authorList>
    </citation>
    <scope>NUCLEOTIDE SEQUENCE [LARGE SCALE GENOMIC DNA]</scope>
    <source>
        <strain evidence="2">2015-Iso6</strain>
    </source>
</reference>
<dbReference type="Proteomes" id="UP000234240">
    <property type="component" value="Unassembled WGS sequence"/>
</dbReference>
<evidence type="ECO:0000313" key="1">
    <source>
        <dbReference type="EMBL" id="PLR37357.1"/>
    </source>
</evidence>
<dbReference type="RefSeq" id="WP_101816088.1">
    <property type="nucleotide sequence ID" value="NZ_PJZF01000007.1"/>
</dbReference>
<proteinExistence type="predicted"/>
<protein>
    <submittedName>
        <fullName evidence="1">Uncharacterized protein</fullName>
    </submittedName>
</protein>
<dbReference type="OrthoDB" id="262743at2"/>
<keyword evidence="2" id="KW-1185">Reference proteome</keyword>
<dbReference type="AlphaFoldDB" id="A0A2N5E7A1"/>
<evidence type="ECO:0000313" key="2">
    <source>
        <dbReference type="Proteomes" id="UP000234240"/>
    </source>
</evidence>
<organism evidence="1 2">
    <name type="scientific">Chimaeribacter californicus</name>
    <dbReference type="NCBI Taxonomy" id="2060067"/>
    <lineage>
        <taxon>Bacteria</taxon>
        <taxon>Pseudomonadati</taxon>
        <taxon>Pseudomonadota</taxon>
        <taxon>Gammaproteobacteria</taxon>
        <taxon>Enterobacterales</taxon>
        <taxon>Yersiniaceae</taxon>
        <taxon>Chimaeribacter</taxon>
    </lineage>
</organism>
<sequence length="177" mass="19320">MNIACLGWGSLIWKPGPVPIAGEWYADGPDVPIEFSRVGDGGELATAVCFNAPPVPVFWALLTTPSLAEACEALKEREQIPRERHDGVGLMFTAGDPEGMLPAWAAARNIDAVIWTALPPRVENSEGRIPSQQEALAYLSSLTGETRDHAMDYIEQVPPQIDTPYRRAIRRQLGWGG</sequence>
<name>A0A2N5E7A1_9GAMM</name>
<accession>A0A2N5E7A1</accession>